<evidence type="ECO:0000256" key="7">
    <source>
        <dbReference type="ARBA" id="ARBA00022528"/>
    </source>
</evidence>
<keyword evidence="15" id="KW-1185">Reference proteome</keyword>
<keyword evidence="11" id="KW-0406">Ion transport</keyword>
<accession>A0A176VTT0</accession>
<comment type="caution">
    <text evidence="14">The sequence shown here is derived from an EMBL/GenBank/DDBJ whole genome shotgun (WGS) entry which is preliminary data.</text>
</comment>
<evidence type="ECO:0000256" key="12">
    <source>
        <dbReference type="ARBA" id="ARBA00023114"/>
    </source>
</evidence>
<evidence type="ECO:0000256" key="8">
    <source>
        <dbReference type="ARBA" id="ARBA00022640"/>
    </source>
</evidence>
<evidence type="ECO:0000256" key="1">
    <source>
        <dbReference type="ARBA" id="ARBA00002327"/>
    </source>
</evidence>
<evidence type="ECO:0000256" key="11">
    <source>
        <dbReference type="ARBA" id="ARBA00023065"/>
    </source>
</evidence>
<evidence type="ECO:0000256" key="3">
    <source>
        <dbReference type="ARBA" id="ARBA00004441"/>
    </source>
</evidence>
<keyword evidence="5" id="KW-0813">Transport</keyword>
<keyword evidence="12" id="KW-0626">Porin</keyword>
<dbReference type="GO" id="GO:0034426">
    <property type="term" value="C:etioplast membrane"/>
    <property type="evidence" value="ECO:0007669"/>
    <property type="project" value="UniProtKB-SubCell"/>
</dbReference>
<proteinExistence type="predicted"/>
<dbReference type="GO" id="GO:0015288">
    <property type="term" value="F:porin activity"/>
    <property type="evidence" value="ECO:0007669"/>
    <property type="project" value="UniProtKB-KW"/>
</dbReference>
<evidence type="ECO:0000256" key="2">
    <source>
        <dbReference type="ARBA" id="ARBA00004396"/>
    </source>
</evidence>
<keyword evidence="9" id="KW-0812">Transmembrane</keyword>
<comment type="subcellular location">
    <subcellularLocation>
        <location evidence="2">Plastid</location>
        <location evidence="2">Chloroplast outer membrane</location>
        <topology evidence="2">Multi-pass membrane protein</topology>
    </subcellularLocation>
    <subcellularLocation>
        <location evidence="3">Plastid</location>
        <location evidence="3">Etioplast membrane</location>
        <topology evidence="3">Multi-pass membrane protein</topology>
    </subcellularLocation>
</comment>
<dbReference type="AlphaFoldDB" id="A0A176VTT0"/>
<comment type="subunit">
    <text evidence="4">Homooligomers form large rather nonselective pores in plastidial outer membranes.</text>
</comment>
<dbReference type="Proteomes" id="UP000077202">
    <property type="component" value="Unassembled WGS sequence"/>
</dbReference>
<dbReference type="GO" id="GO:0009707">
    <property type="term" value="C:chloroplast outer membrane"/>
    <property type="evidence" value="ECO:0007669"/>
    <property type="project" value="UniProtKB-SubCell"/>
</dbReference>
<evidence type="ECO:0000256" key="6">
    <source>
        <dbReference type="ARBA" id="ARBA00022452"/>
    </source>
</evidence>
<evidence type="ECO:0000256" key="5">
    <source>
        <dbReference type="ARBA" id="ARBA00022448"/>
    </source>
</evidence>
<organism evidence="14 15">
    <name type="scientific">Marchantia polymorpha subsp. ruderalis</name>
    <dbReference type="NCBI Taxonomy" id="1480154"/>
    <lineage>
        <taxon>Eukaryota</taxon>
        <taxon>Viridiplantae</taxon>
        <taxon>Streptophyta</taxon>
        <taxon>Embryophyta</taxon>
        <taxon>Marchantiophyta</taxon>
        <taxon>Marchantiopsida</taxon>
        <taxon>Marchantiidae</taxon>
        <taxon>Marchantiales</taxon>
        <taxon>Marchantiaceae</taxon>
        <taxon>Marchantia</taxon>
    </lineage>
</organism>
<dbReference type="InterPro" id="IPR034626">
    <property type="entry name" value="OEP24"/>
</dbReference>
<keyword evidence="8" id="KW-0934">Plastid</keyword>
<evidence type="ECO:0000256" key="10">
    <source>
        <dbReference type="ARBA" id="ARBA00022805"/>
    </source>
</evidence>
<dbReference type="PANTHER" id="PTHR35284">
    <property type="entry name" value="OUTER ENVELOPE PORE PROTEIN 24A, CHLOROPLASTIC-RELATED"/>
    <property type="match status" value="1"/>
</dbReference>
<dbReference type="PANTHER" id="PTHR35284:SF1">
    <property type="entry name" value="OUTER ENVELOPE PORE PROTEIN 24A, CHLOROPLASTIC-RELATED"/>
    <property type="match status" value="1"/>
</dbReference>
<reference evidence="14" key="1">
    <citation type="submission" date="2016-03" db="EMBL/GenBank/DDBJ databases">
        <title>Mechanisms controlling the formation of the plant cell surface in tip-growing cells are functionally conserved among land plants.</title>
        <authorList>
            <person name="Honkanen S."/>
            <person name="Jones V.A."/>
            <person name="Morieri G."/>
            <person name="Champion C."/>
            <person name="Hetherington A.J."/>
            <person name="Kelly S."/>
            <person name="Saint-Marcoux D."/>
            <person name="Proust H."/>
            <person name="Prescott H."/>
            <person name="Dolan L."/>
        </authorList>
    </citation>
    <scope>NUCLEOTIDE SEQUENCE [LARGE SCALE GENOMIC DNA]</scope>
    <source>
        <tissue evidence="14">Whole gametophyte</tissue>
    </source>
</reference>
<evidence type="ECO:0000313" key="14">
    <source>
        <dbReference type="EMBL" id="OAE23791.1"/>
    </source>
</evidence>
<dbReference type="GO" id="GO:0034765">
    <property type="term" value="P:regulation of monoatomic ion transmembrane transport"/>
    <property type="evidence" value="ECO:0007669"/>
    <property type="project" value="InterPro"/>
</dbReference>
<sequence length="346" mass="38433">MAPAVAKGGQQVRMTMPKTKTELKARYDTGGQVAGLTLAVAAGDLKLKGSVTDSTFINGPSLEGMSIGVEKPGHFLFDYDLAHQVGWCFFFPVLPLLLPLAMQVVDVHVRRVRMEVLERIAFVRCLEARVLCRPGTWLTPLQVSNVDENSSLGAFGIIVLSLQRTVLLDVPRTVPDPLLGFSDAQICGRPLNPFVSDPKKSARFQFMTSVNVLGKPLKLTYIHPQKRNATLVEGSLVWDPRNKLTAKYSFATEKGSLKYTFLSTPHDVTVEPGFDFNTNAWNFSLSKKLFTGDNLKASYDSSNTVLGLEWIRDDKYFGPFKIIGSVDGKEMKAHKLILEKTWNHEI</sequence>
<keyword evidence="13" id="KW-0472">Membrane</keyword>
<evidence type="ECO:0000256" key="9">
    <source>
        <dbReference type="ARBA" id="ARBA00022692"/>
    </source>
</evidence>
<comment type="function">
    <text evidence="1">High-conductance voltage-dependent solute channel with a slight selectivity for cations transporting triosephosphates, dicarboxylic acids, ATP, inorganic phosphate (Pi), sugars, and positively or negatively charged amino acids.</text>
</comment>
<protein>
    <submittedName>
        <fullName evidence="14">Uncharacterized protein</fullName>
    </submittedName>
</protein>
<evidence type="ECO:0000313" key="15">
    <source>
        <dbReference type="Proteomes" id="UP000077202"/>
    </source>
</evidence>
<evidence type="ECO:0000256" key="13">
    <source>
        <dbReference type="ARBA" id="ARBA00023136"/>
    </source>
</evidence>
<dbReference type="GO" id="GO:0046930">
    <property type="term" value="C:pore complex"/>
    <property type="evidence" value="ECO:0007669"/>
    <property type="project" value="UniProtKB-KW"/>
</dbReference>
<keyword evidence="7" id="KW-0150">Chloroplast</keyword>
<keyword evidence="10" id="KW-1002">Plastid outer membrane</keyword>
<dbReference type="GO" id="GO:0022843">
    <property type="term" value="F:voltage-gated monoatomic cation channel activity"/>
    <property type="evidence" value="ECO:0007669"/>
    <property type="project" value="InterPro"/>
</dbReference>
<dbReference type="EMBL" id="LVLJ01002769">
    <property type="protein sequence ID" value="OAE23791.1"/>
    <property type="molecule type" value="Genomic_DNA"/>
</dbReference>
<evidence type="ECO:0000256" key="4">
    <source>
        <dbReference type="ARBA" id="ARBA00011593"/>
    </source>
</evidence>
<name>A0A176VTT0_MARPO</name>
<keyword evidence="6" id="KW-1134">Transmembrane beta strand</keyword>
<gene>
    <name evidence="14" type="ORF">AXG93_3340s1180</name>
</gene>